<evidence type="ECO:0000256" key="1">
    <source>
        <dbReference type="SAM" id="MobiDB-lite"/>
    </source>
</evidence>
<dbReference type="Proteomes" id="UP000807769">
    <property type="component" value="Unassembled WGS sequence"/>
</dbReference>
<proteinExistence type="predicted"/>
<dbReference type="AlphaFoldDB" id="A0A9P7ED13"/>
<dbReference type="GeneID" id="64626816"/>
<accession>A0A9P7ED13</accession>
<gene>
    <name evidence="2" type="ORF">BJ212DRAFT_1299107</name>
</gene>
<evidence type="ECO:0000313" key="2">
    <source>
        <dbReference type="EMBL" id="KAG1817560.1"/>
    </source>
</evidence>
<dbReference type="EMBL" id="JABBWG010000013">
    <property type="protein sequence ID" value="KAG1817560.1"/>
    <property type="molecule type" value="Genomic_DNA"/>
</dbReference>
<organism evidence="2 3">
    <name type="scientific">Suillus subaureus</name>
    <dbReference type="NCBI Taxonomy" id="48587"/>
    <lineage>
        <taxon>Eukaryota</taxon>
        <taxon>Fungi</taxon>
        <taxon>Dikarya</taxon>
        <taxon>Basidiomycota</taxon>
        <taxon>Agaricomycotina</taxon>
        <taxon>Agaricomycetes</taxon>
        <taxon>Agaricomycetidae</taxon>
        <taxon>Boletales</taxon>
        <taxon>Suillineae</taxon>
        <taxon>Suillaceae</taxon>
        <taxon>Suillus</taxon>
    </lineage>
</organism>
<sequence length="843" mass="93394">MKDSSAIPIIINKSSIENNLVFAPGFDDPEAVPHLELNDYSDIIVASGQHHISAVKRYCGLIEEEMESYQTRHGKLGNLKTLTDEAINEHNTLGDQIAECMGQLDGMGKWGVIVYDKSKLLTKSDGLANHLSRNNALHKYKEIQEEVLITMLKSIQLTYLANPDDIGWWNTAVALIEELWAKMDKNSQLQKVMHSPNITLQRIFGNLALQVNGYLHGVAALQDLHVLLEKSTPNHGGGYLWAGVMDDLDWHAKTAFEERKKVMQKMTPKYITRLSTYRQNVLKTLEKAWLRTGRGAGELNEIDWHLDHSMVQVLLSLTALDGDTYTPEPLLSAWLLDYIWDELAAVENGIAEVMIHNIEKDCCIEQKEVSMDVCCLIWQFRDTLVLHLHNQAITAINTIPERPTNKHCQASRDMSEEAVAGTMAIHMTAWDWNTVKLENFGRDQAPFVQVIILERKITGKYQSQLLSDPIIASFQKTLETTLTGSARKIQTMGDDDKLVPVQEWTWWDELALPGKTVDAHTMKNSMQGTDMKVEQHLLSQDVVDGLIALLKSTHSMTEDITEELVKVMLASAEVRAEIPSMQQLHSVITGKTKANVSQDGPDPQTSGMEPVEQAHASSSDPLQSHAKPKPQPVPHRSLLAAEKLSSMTPFKETAVSLSNDMDVIADVPNIPCLPAADDGISSNTFATSSDDGSALIAQGMSLGDHGWYQPTPSQHSSNDRANDMYIWDQNTDHKASWKPSLPPLCPLPSDAVPPPIDTDQLHQSGHVLTAAHPHGRPVAALSNVIMTVTTASSSKRPCKTTTYLMILVTMATHTWKKKSQGMPTHRNGEEECYIGDGGSGGLV</sequence>
<reference evidence="2" key="1">
    <citation type="journal article" date="2020" name="New Phytol.">
        <title>Comparative genomics reveals dynamic genome evolution in host specialist ectomycorrhizal fungi.</title>
        <authorList>
            <person name="Lofgren L.A."/>
            <person name="Nguyen N.H."/>
            <person name="Vilgalys R."/>
            <person name="Ruytinx J."/>
            <person name="Liao H.L."/>
            <person name="Branco S."/>
            <person name="Kuo A."/>
            <person name="LaButti K."/>
            <person name="Lipzen A."/>
            <person name="Andreopoulos W."/>
            <person name="Pangilinan J."/>
            <person name="Riley R."/>
            <person name="Hundley H."/>
            <person name="Na H."/>
            <person name="Barry K."/>
            <person name="Grigoriev I.V."/>
            <person name="Stajich J.E."/>
            <person name="Kennedy P.G."/>
        </authorList>
    </citation>
    <scope>NUCLEOTIDE SEQUENCE</scope>
    <source>
        <strain evidence="2">MN1</strain>
    </source>
</reference>
<comment type="caution">
    <text evidence="2">The sequence shown here is derived from an EMBL/GenBank/DDBJ whole genome shotgun (WGS) entry which is preliminary data.</text>
</comment>
<feature type="compositionally biased region" description="Polar residues" evidence="1">
    <location>
        <begin position="592"/>
        <end position="607"/>
    </location>
</feature>
<feature type="region of interest" description="Disordered" evidence="1">
    <location>
        <begin position="592"/>
        <end position="633"/>
    </location>
</feature>
<dbReference type="RefSeq" id="XP_041193802.1">
    <property type="nucleotide sequence ID" value="XM_041332799.1"/>
</dbReference>
<protein>
    <submittedName>
        <fullName evidence="2">Uncharacterized protein</fullName>
    </submittedName>
</protein>
<name>A0A9P7ED13_9AGAM</name>
<feature type="region of interest" description="Disordered" evidence="1">
    <location>
        <begin position="819"/>
        <end position="843"/>
    </location>
</feature>
<dbReference type="OrthoDB" id="2683566at2759"/>
<evidence type="ECO:0000313" key="3">
    <source>
        <dbReference type="Proteomes" id="UP000807769"/>
    </source>
</evidence>
<keyword evidence="3" id="KW-1185">Reference proteome</keyword>